<evidence type="ECO:0000313" key="1">
    <source>
        <dbReference type="EMBL" id="JAT90848.1"/>
    </source>
</evidence>
<sequence>PAALLEANVVPHSLRPPVILSRYMPNSTADSLAEEVLPAEPEATKIRCCPTWLRCRENASDGTGGRYDDTAVRDWRSFESWWSKTSVFNWLYQSSLVNPIRRWLDRIQEYADLFTRELYEESTKITERCQDYEKAIKYTNQQKCVRQWLNLSKLSALVVSMSDR</sequence>
<feature type="non-terminal residue" evidence="1">
    <location>
        <position position="1"/>
    </location>
</feature>
<organism evidence="1">
    <name type="scientific">Pectinophora gossypiella</name>
    <name type="common">Cotton pink bollworm</name>
    <name type="synonym">Depressaria gossypiella</name>
    <dbReference type="NCBI Taxonomy" id="13191"/>
    <lineage>
        <taxon>Eukaryota</taxon>
        <taxon>Metazoa</taxon>
        <taxon>Ecdysozoa</taxon>
        <taxon>Arthropoda</taxon>
        <taxon>Hexapoda</taxon>
        <taxon>Insecta</taxon>
        <taxon>Pterygota</taxon>
        <taxon>Neoptera</taxon>
        <taxon>Endopterygota</taxon>
        <taxon>Lepidoptera</taxon>
        <taxon>Glossata</taxon>
        <taxon>Ditrysia</taxon>
        <taxon>Gelechioidea</taxon>
        <taxon>Gelechiidae</taxon>
        <taxon>Apatetrinae</taxon>
        <taxon>Pectinophora</taxon>
    </lineage>
</organism>
<proteinExistence type="predicted"/>
<dbReference type="OrthoDB" id="244495at2759"/>
<name>A0A1E1WV43_PECGO</name>
<dbReference type="EMBL" id="GDQN01000206">
    <property type="protein sequence ID" value="JAT90848.1"/>
    <property type="molecule type" value="Transcribed_RNA"/>
</dbReference>
<protein>
    <submittedName>
        <fullName evidence="1">Uncharacterized protein</fullName>
    </submittedName>
</protein>
<accession>A0A1E1WV43</accession>
<dbReference type="AlphaFoldDB" id="A0A1E1WV43"/>
<gene>
    <name evidence="1" type="ORF">g.19891</name>
</gene>
<reference evidence="1" key="1">
    <citation type="submission" date="2015-09" db="EMBL/GenBank/DDBJ databases">
        <title>De novo assembly of Pectinophora gossypiella (Pink Bollworm) gut transcriptome.</title>
        <authorList>
            <person name="Tassone E.E."/>
        </authorList>
    </citation>
    <scope>NUCLEOTIDE SEQUENCE</scope>
</reference>